<proteinExistence type="inferred from homology"/>
<evidence type="ECO:0000313" key="3">
    <source>
        <dbReference type="EMBL" id="KRG18951.1"/>
    </source>
</evidence>
<reference evidence="3" key="1">
    <citation type="submission" date="2015-09" db="EMBL/GenBank/DDBJ databases">
        <title>Draft Genome Sequences of Two Novel Amoeba-resistant Intranuclear Bacteria, Candidatus Berkiella cookevillensis and Candidatus Berkiella aquae.</title>
        <authorList>
            <person name="Mehari Y.T."/>
            <person name="Arivett B.A."/>
            <person name="Farone A.L."/>
            <person name="Gunderson J.H."/>
            <person name="Farone M.B."/>
        </authorList>
    </citation>
    <scope>NUCLEOTIDE SEQUENCE [LARGE SCALE GENOMIC DNA]</scope>
    <source>
        <strain evidence="3">CC99</strain>
    </source>
</reference>
<dbReference type="Gene3D" id="3.10.129.10">
    <property type="entry name" value="Hotdog Thioesterase"/>
    <property type="match status" value="1"/>
</dbReference>
<dbReference type="PANTHER" id="PTHR31793">
    <property type="entry name" value="4-HYDROXYBENZOYL-COA THIOESTERASE FAMILY MEMBER"/>
    <property type="match status" value="1"/>
</dbReference>
<dbReference type="CDD" id="cd00586">
    <property type="entry name" value="4HBT"/>
    <property type="match status" value="1"/>
</dbReference>
<protein>
    <submittedName>
        <fullName evidence="3 4">Acyl-CoA thioesterase</fullName>
    </submittedName>
</protein>
<dbReference type="RefSeq" id="WP_057624071.1">
    <property type="nucleotide sequence ID" value="NZ_LKHV02000001.1"/>
</dbReference>
<dbReference type="InterPro" id="IPR029069">
    <property type="entry name" value="HotDog_dom_sf"/>
</dbReference>
<dbReference type="PIRSF" id="PIRSF003230">
    <property type="entry name" value="YbgC"/>
    <property type="match status" value="1"/>
</dbReference>
<dbReference type="Proteomes" id="UP000051494">
    <property type="component" value="Unassembled WGS sequence"/>
</dbReference>
<dbReference type="InterPro" id="IPR050563">
    <property type="entry name" value="4-hydroxybenzoyl-CoA_TE"/>
</dbReference>
<evidence type="ECO:0000313" key="5">
    <source>
        <dbReference type="Proteomes" id="UP000051494"/>
    </source>
</evidence>
<dbReference type="SUPFAM" id="SSF54637">
    <property type="entry name" value="Thioesterase/thiol ester dehydrase-isomerase"/>
    <property type="match status" value="1"/>
</dbReference>
<gene>
    <name evidence="3" type="ORF">CC99x_00939</name>
    <name evidence="4" type="ORF">CC99x_010340</name>
</gene>
<reference evidence="4" key="3">
    <citation type="submission" date="2021-06" db="EMBL/GenBank/DDBJ databases">
        <title>Genomic Description and Analysis of Intracellular Bacteria, Candidatus Berkiella cookevillensis and Candidatus Berkiella aquae.</title>
        <authorList>
            <person name="Kidane D.T."/>
            <person name="Mehari Y.T."/>
            <person name="Rice F.C."/>
            <person name="Arivett B.A."/>
            <person name="Farone A.L."/>
            <person name="Berk S.G."/>
            <person name="Farone M.B."/>
        </authorList>
    </citation>
    <scope>NUCLEOTIDE SEQUENCE</scope>
    <source>
        <strain evidence="4">CC99</strain>
    </source>
</reference>
<dbReference type="Pfam" id="PF13279">
    <property type="entry name" value="4HBT_2"/>
    <property type="match status" value="1"/>
</dbReference>
<evidence type="ECO:0000313" key="4">
    <source>
        <dbReference type="EMBL" id="MCS5709303.1"/>
    </source>
</evidence>
<dbReference type="AlphaFoldDB" id="A0A0Q9YR09"/>
<evidence type="ECO:0000256" key="2">
    <source>
        <dbReference type="ARBA" id="ARBA00022801"/>
    </source>
</evidence>
<organism evidence="3">
    <name type="scientific">Candidatus Berkiella cookevillensis</name>
    <dbReference type="NCBI Taxonomy" id="437022"/>
    <lineage>
        <taxon>Bacteria</taxon>
        <taxon>Pseudomonadati</taxon>
        <taxon>Pseudomonadota</taxon>
        <taxon>Gammaproteobacteria</taxon>
        <taxon>Candidatus Berkiellales</taxon>
        <taxon>Candidatus Berkiellaceae</taxon>
        <taxon>Candidatus Berkiella</taxon>
    </lineage>
</organism>
<dbReference type="EMBL" id="LKHV02000001">
    <property type="protein sequence ID" value="MCS5709303.1"/>
    <property type="molecule type" value="Genomic_DNA"/>
</dbReference>
<accession>A0A0Q9YR09</accession>
<comment type="caution">
    <text evidence="3">The sequence shown here is derived from an EMBL/GenBank/DDBJ whole genome shotgun (WGS) entry which is preliminary data.</text>
</comment>
<sequence>MLNDLNSNNIFTLSFKVRDYECDMQGIVNNSVYLNYLEHTRHEFLDSIGLNFKKLTQREIYLVAIESQQKYRKSLESGDDFSVSCQMMLESKLRIKFIQEIYHAEKGLILQSSLIGVAINSSKKPILIDSFLKSNAVSD</sequence>
<dbReference type="InterPro" id="IPR006684">
    <property type="entry name" value="YbgC/YbaW"/>
</dbReference>
<dbReference type="PANTHER" id="PTHR31793:SF27">
    <property type="entry name" value="NOVEL THIOESTERASE SUPERFAMILY DOMAIN AND SAPOSIN A-TYPE DOMAIN CONTAINING PROTEIN (0610012H03RIK)"/>
    <property type="match status" value="1"/>
</dbReference>
<comment type="similarity">
    <text evidence="1">Belongs to the 4-hydroxybenzoyl-CoA thioesterase family.</text>
</comment>
<keyword evidence="2" id="KW-0378">Hydrolase</keyword>
<dbReference type="GO" id="GO:0047617">
    <property type="term" value="F:fatty acyl-CoA hydrolase activity"/>
    <property type="evidence" value="ECO:0007669"/>
    <property type="project" value="TreeGrafter"/>
</dbReference>
<keyword evidence="5" id="KW-1185">Reference proteome</keyword>
<name>A0A0Q9YR09_9GAMM</name>
<dbReference type="EMBL" id="LKHV01000004">
    <property type="protein sequence ID" value="KRG18951.1"/>
    <property type="molecule type" value="Genomic_DNA"/>
</dbReference>
<reference evidence="4" key="2">
    <citation type="journal article" date="2016" name="Genome Announc.">
        <title>Draft Genome Sequences of Two Novel Amoeba-Resistant Intranuclear Bacteria, 'Candidatus Berkiella cookevillensis' and 'Candidatus Berkiella aquae'.</title>
        <authorList>
            <person name="Mehari Y.T."/>
            <person name="Arivett B.A."/>
            <person name="Farone A.L."/>
            <person name="Gunderson J.H."/>
            <person name="Farone M.B."/>
        </authorList>
    </citation>
    <scope>NUCLEOTIDE SEQUENCE</scope>
    <source>
        <strain evidence="4">CC99</strain>
    </source>
</reference>
<evidence type="ECO:0000256" key="1">
    <source>
        <dbReference type="ARBA" id="ARBA00005953"/>
    </source>
</evidence>
<dbReference type="STRING" id="437022.CC99x_00939"/>
<dbReference type="OrthoDB" id="9799036at2"/>